<evidence type="ECO:0000259" key="2">
    <source>
        <dbReference type="Pfam" id="PF02470"/>
    </source>
</evidence>
<gene>
    <name evidence="3" type="ordered locus">CLOAM1097</name>
</gene>
<dbReference type="EMBL" id="CU466930">
    <property type="protein sequence ID" value="CAO80960.1"/>
    <property type="molecule type" value="Genomic_DNA"/>
</dbReference>
<dbReference type="InterPro" id="IPR003399">
    <property type="entry name" value="Mce/MlaD"/>
</dbReference>
<organism evidence="3 4">
    <name type="scientific">Cloacimonas acidaminovorans (strain Evry)</name>
    <dbReference type="NCBI Taxonomy" id="459349"/>
    <lineage>
        <taxon>Bacteria</taxon>
        <taxon>Pseudomonadati</taxon>
        <taxon>Candidatus Cloacimonadota</taxon>
        <taxon>Candidatus Cloacimonadia</taxon>
        <taxon>Candidatus Cloacimonadales</taxon>
        <taxon>Candidatus Cloacimonadaceae</taxon>
        <taxon>Candidatus Cloacimonas</taxon>
    </lineage>
</organism>
<dbReference type="AlphaFoldDB" id="B0VHY9"/>
<dbReference type="SUPFAM" id="SSF47162">
    <property type="entry name" value="Apolipoprotein"/>
    <property type="match status" value="1"/>
</dbReference>
<evidence type="ECO:0000256" key="1">
    <source>
        <dbReference type="SAM" id="Phobius"/>
    </source>
</evidence>
<dbReference type="STRING" id="459349.CLOAM1097"/>
<keyword evidence="4" id="KW-1185">Reference proteome</keyword>
<dbReference type="eggNOG" id="COG1463">
    <property type="taxonomic scope" value="Bacteria"/>
</dbReference>
<feature type="domain" description="Mce/MlaD" evidence="2">
    <location>
        <begin position="40"/>
        <end position="116"/>
    </location>
</feature>
<dbReference type="RefSeq" id="WP_015424818.1">
    <property type="nucleotide sequence ID" value="NC_020449.1"/>
</dbReference>
<keyword evidence="1" id="KW-1133">Transmembrane helix</keyword>
<dbReference type="HOGENOM" id="CLU_787338_0_0_0"/>
<accession>B0VHY9</accession>
<feature type="transmembrane region" description="Helical" evidence="1">
    <location>
        <begin position="12"/>
        <end position="34"/>
    </location>
</feature>
<sequence length="410" mass="44578">MVSKAAKIRLGIFLIIGAILIILFAIVVAGSRLVEKKDIYYIEFEDYSVSGLQVGSSVNYRGIKIGRVEDVKINPKDVTKIIITISVNRGTPIKEDTEAVLLLSGITGLKNVELRGGTNEAKLLKPKSYIKTGTTVLEDISERAKSIVDKIDMIAANLNAITGEENRNNISTILAQTSLILKDTHENLATTMQSISRIANNTADLTEELSKDLSAVTENLTKNLDAITSSATSNIQNVSETSQTSLINVTNNVNQQLEELTAKLETSLTQLTNDGSALIREANLKVSTVGEHSDQMILETTREILTISNNINRALDQVNAILYTPGFDSLMTNLGKLSGELSRTDLKSMVTELSTTIQKTGTLVSNLNRVVTRGQGDLLEILSTLTETSENLNEFSRQIADTPAILLRGN</sequence>
<protein>
    <recommendedName>
        <fullName evidence="2">Mce/MlaD domain-containing protein</fullName>
    </recommendedName>
</protein>
<name>B0VHY9_CLOAI</name>
<keyword evidence="1" id="KW-0472">Membrane</keyword>
<dbReference type="OrthoDB" id="9769132at2"/>
<dbReference type="Gene3D" id="1.20.120.20">
    <property type="entry name" value="Apolipoprotein"/>
    <property type="match status" value="1"/>
</dbReference>
<keyword evidence="1" id="KW-0812">Transmembrane</keyword>
<dbReference type="Proteomes" id="UP000002019">
    <property type="component" value="Chromosome"/>
</dbReference>
<evidence type="ECO:0000313" key="4">
    <source>
        <dbReference type="Proteomes" id="UP000002019"/>
    </source>
</evidence>
<dbReference type="PANTHER" id="PTHR36698">
    <property type="entry name" value="BLL5892 PROTEIN"/>
    <property type="match status" value="1"/>
</dbReference>
<dbReference type="Pfam" id="PF02470">
    <property type="entry name" value="MlaD"/>
    <property type="match status" value="1"/>
</dbReference>
<reference evidence="3 4" key="1">
    <citation type="journal article" date="2008" name="J. Bacteriol.">
        <title>'Candidatus Cloacamonas acidaminovorans': genome sequence reconstruction provides a first glimpse of a new bacterial division.</title>
        <authorList>
            <person name="Pelletier E."/>
            <person name="Kreimeyer A."/>
            <person name="Bocs S."/>
            <person name="Rouy Z."/>
            <person name="Gyapay G."/>
            <person name="Chouari R."/>
            <person name="Riviere D."/>
            <person name="Ganesan A."/>
            <person name="Daegelen P."/>
            <person name="Sghir A."/>
            <person name="Cohen G.N."/>
            <person name="Medigue C."/>
            <person name="Weissenbach J."/>
            <person name="Le Paslier D."/>
        </authorList>
    </citation>
    <scope>NUCLEOTIDE SEQUENCE [LARGE SCALE GENOMIC DNA]</scope>
    <source>
        <strain evidence="4">Evry</strain>
    </source>
</reference>
<proteinExistence type="predicted"/>
<evidence type="ECO:0000313" key="3">
    <source>
        <dbReference type="EMBL" id="CAO80960.1"/>
    </source>
</evidence>
<dbReference type="KEGG" id="caci:CLOAM1097"/>
<dbReference type="PANTHER" id="PTHR36698:SF3">
    <property type="entry name" value="ABC-TYPE TRANSPORT AUXILIARY LIPOPROTEIN COMPONENT DOMAIN-CONTAINING PROTEIN"/>
    <property type="match status" value="1"/>
</dbReference>